<dbReference type="Pfam" id="PF00665">
    <property type="entry name" value="rve"/>
    <property type="match status" value="1"/>
</dbReference>
<dbReference type="GO" id="GO:0003676">
    <property type="term" value="F:nucleic acid binding"/>
    <property type="evidence" value="ECO:0007669"/>
    <property type="project" value="InterPro"/>
</dbReference>
<dbReference type="InterPro" id="IPR050900">
    <property type="entry name" value="Transposase_IS3/IS150/IS904"/>
</dbReference>
<evidence type="ECO:0000313" key="4">
    <source>
        <dbReference type="Proteomes" id="UP000183028"/>
    </source>
</evidence>
<evidence type="ECO:0000259" key="2">
    <source>
        <dbReference type="PROSITE" id="PS50994"/>
    </source>
</evidence>
<dbReference type="Pfam" id="PF13276">
    <property type="entry name" value="HTH_21"/>
    <property type="match status" value="1"/>
</dbReference>
<dbReference type="InterPro" id="IPR025948">
    <property type="entry name" value="HTH-like_dom"/>
</dbReference>
<dbReference type="Proteomes" id="UP000183028">
    <property type="component" value="Unassembled WGS sequence"/>
</dbReference>
<dbReference type="PANTHER" id="PTHR46889">
    <property type="entry name" value="TRANSPOSASE INSF FOR INSERTION SEQUENCE IS3B-RELATED"/>
    <property type="match status" value="1"/>
</dbReference>
<dbReference type="PANTHER" id="PTHR46889:SF4">
    <property type="entry name" value="TRANSPOSASE INSO FOR INSERTION SEQUENCE ELEMENT IS911B-RELATED"/>
    <property type="match status" value="1"/>
</dbReference>
<dbReference type="InterPro" id="IPR001584">
    <property type="entry name" value="Integrase_cat-core"/>
</dbReference>
<dbReference type="InterPro" id="IPR048020">
    <property type="entry name" value="Transpos_IS3"/>
</dbReference>
<dbReference type="InterPro" id="IPR036397">
    <property type="entry name" value="RNaseH_sf"/>
</dbReference>
<dbReference type="GO" id="GO:0015074">
    <property type="term" value="P:DNA integration"/>
    <property type="evidence" value="ECO:0007669"/>
    <property type="project" value="InterPro"/>
</dbReference>
<reference evidence="4" key="1">
    <citation type="submission" date="2016-10" db="EMBL/GenBank/DDBJ databases">
        <authorList>
            <person name="Varghese N."/>
        </authorList>
    </citation>
    <scope>NUCLEOTIDE SEQUENCE [LARGE SCALE GENOMIC DNA]</scope>
    <source>
        <strain evidence="4">DSM 20406</strain>
    </source>
</reference>
<evidence type="ECO:0000313" key="3">
    <source>
        <dbReference type="EMBL" id="SEI58975.1"/>
    </source>
</evidence>
<sequence length="259" mass="30278">MKVTDSVVKIFNESGQLYGSPKIAALINRSGEDKVSQKYVLGIMKKLGIKPKYIRHRTITTVSRNFSSELKNILHRHFNPEKPDAFWCTDITYIWTYDDGFVYLASVMDLYSRKIVGWCVTRTMDANVVLECIEMAKRRRGIDHPVVIHSDRGVQYTSEAYRKTTKGMVRSYSKKGTPWDNACIESWHSLLKRECIRFHKIMNYHEAKSIIFSYIEGFYNTVRIHSHCEYQSPDEYEEEYYEKEVNNIIASNEIVEVVA</sequence>
<organism evidence="3 4">
    <name type="scientific">Sharpea azabuensis</name>
    <dbReference type="NCBI Taxonomy" id="322505"/>
    <lineage>
        <taxon>Bacteria</taxon>
        <taxon>Bacillati</taxon>
        <taxon>Bacillota</taxon>
        <taxon>Erysipelotrichia</taxon>
        <taxon>Erysipelotrichales</taxon>
        <taxon>Coprobacillaceae</taxon>
        <taxon>Sharpea</taxon>
    </lineage>
</organism>
<proteinExistence type="predicted"/>
<dbReference type="AlphaFoldDB" id="A0A1H6S5H5"/>
<dbReference type="Pfam" id="PF13683">
    <property type="entry name" value="rve_3"/>
    <property type="match status" value="1"/>
</dbReference>
<evidence type="ECO:0000256" key="1">
    <source>
        <dbReference type="ARBA" id="ARBA00002286"/>
    </source>
</evidence>
<comment type="function">
    <text evidence="1">Involved in the transposition of the insertion sequence.</text>
</comment>
<dbReference type="InterPro" id="IPR012337">
    <property type="entry name" value="RNaseH-like_sf"/>
</dbReference>
<dbReference type="NCBIfam" id="NF033516">
    <property type="entry name" value="transpos_IS3"/>
    <property type="match status" value="1"/>
</dbReference>
<protein>
    <submittedName>
        <fullName evidence="3">Transposase InsO and inactivated derivatives</fullName>
    </submittedName>
</protein>
<feature type="domain" description="Integrase catalytic" evidence="2">
    <location>
        <begin position="79"/>
        <end position="241"/>
    </location>
</feature>
<gene>
    <name evidence="3" type="ORF">SAMN04487834_101112</name>
</gene>
<dbReference type="Gene3D" id="3.30.420.10">
    <property type="entry name" value="Ribonuclease H-like superfamily/Ribonuclease H"/>
    <property type="match status" value="1"/>
</dbReference>
<dbReference type="SUPFAM" id="SSF53098">
    <property type="entry name" value="Ribonuclease H-like"/>
    <property type="match status" value="1"/>
</dbReference>
<dbReference type="EMBL" id="FNYK01000011">
    <property type="protein sequence ID" value="SEI58975.1"/>
    <property type="molecule type" value="Genomic_DNA"/>
</dbReference>
<dbReference type="PROSITE" id="PS50994">
    <property type="entry name" value="INTEGRASE"/>
    <property type="match status" value="1"/>
</dbReference>
<name>A0A1H6S5H5_9FIRM</name>
<keyword evidence="4" id="KW-1185">Reference proteome</keyword>
<accession>A0A1H6S5H5</accession>
<dbReference type="STRING" id="322505.SAMN04487836_12520"/>